<organism evidence="1 2">
    <name type="scientific">Tessaracoccus rhinocerotis</name>
    <dbReference type="NCBI Taxonomy" id="1689449"/>
    <lineage>
        <taxon>Bacteria</taxon>
        <taxon>Bacillati</taxon>
        <taxon>Actinomycetota</taxon>
        <taxon>Actinomycetes</taxon>
        <taxon>Propionibacteriales</taxon>
        <taxon>Propionibacteriaceae</taxon>
        <taxon>Tessaracoccus</taxon>
    </lineage>
</organism>
<protein>
    <submittedName>
        <fullName evidence="1">Uncharacterized protein</fullName>
    </submittedName>
</protein>
<comment type="caution">
    <text evidence="1">The sequence shown here is derived from an EMBL/GenBank/DDBJ whole genome shotgun (WGS) entry which is preliminary data.</text>
</comment>
<evidence type="ECO:0000313" key="1">
    <source>
        <dbReference type="EMBL" id="TRY18267.1"/>
    </source>
</evidence>
<reference evidence="1 2" key="1">
    <citation type="submission" date="2019-07" db="EMBL/GenBank/DDBJ databases">
        <authorList>
            <person name="Zhou L.-Y."/>
        </authorList>
    </citation>
    <scope>NUCLEOTIDE SEQUENCE [LARGE SCALE GENOMIC DNA]</scope>
    <source>
        <strain evidence="1 2">YIM 101269</strain>
    </source>
</reference>
<dbReference type="Proteomes" id="UP000317638">
    <property type="component" value="Unassembled WGS sequence"/>
</dbReference>
<evidence type="ECO:0000313" key="2">
    <source>
        <dbReference type="Proteomes" id="UP000317638"/>
    </source>
</evidence>
<sequence>MSEAPAPDSVFTFEFDRSGSVSGLTIADRWSRVVELEDFGYALLLAYAEQHAAAAAGVATVEAGGDPDDVRYPRELRDDVLDLARDVSRMLQGLATYSPEPQEPVEVGDRHRHVVIESINGVPNKIEVDEPWLRKADLADVEQDAVAAFRAMAAEAPRDEFVGELGGLRERLAGIVARRNDFNQG</sequence>
<dbReference type="OrthoDB" id="9858772at2"/>
<dbReference type="AlphaFoldDB" id="A0A553K0P8"/>
<keyword evidence="2" id="KW-1185">Reference proteome</keyword>
<gene>
    <name evidence="1" type="ORF">FOJ82_09530</name>
</gene>
<accession>A0A553K0P8</accession>
<name>A0A553K0P8_9ACTN</name>
<dbReference type="EMBL" id="VKKG01000003">
    <property type="protein sequence ID" value="TRY18267.1"/>
    <property type="molecule type" value="Genomic_DNA"/>
</dbReference>
<dbReference type="RefSeq" id="WP_143938243.1">
    <property type="nucleotide sequence ID" value="NZ_VKKG01000003.1"/>
</dbReference>
<proteinExistence type="predicted"/>